<gene>
    <name evidence="1" type="ORF">SAMN05216178_6442</name>
</gene>
<protein>
    <submittedName>
        <fullName evidence="1">Uncharacterized protein</fullName>
    </submittedName>
</protein>
<evidence type="ECO:0000313" key="2">
    <source>
        <dbReference type="Proteomes" id="UP000198982"/>
    </source>
</evidence>
<dbReference type="Proteomes" id="UP000198982">
    <property type="component" value="Unassembled WGS sequence"/>
</dbReference>
<accession>A0A1H4YAH9</accession>
<reference evidence="2" key="1">
    <citation type="submission" date="2016-10" db="EMBL/GenBank/DDBJ databases">
        <authorList>
            <person name="Varghese N."/>
            <person name="Submissions S."/>
        </authorList>
    </citation>
    <scope>NUCLEOTIDE SEQUENCE [LARGE SCALE GENOMIC DNA]</scope>
    <source>
        <strain evidence="2">DSM 9751</strain>
    </source>
</reference>
<proteinExistence type="predicted"/>
<keyword evidence="2" id="KW-1185">Reference proteome</keyword>
<sequence>MSAYHWDLIERLLYEVQNGVGHSFTPRPYAEQHAAGPGAGNLRRAGLQGSDRLAQGGAWRAFCRHLSSAKSWRTPSIFFSRRWRCSRLLVAIRSTSRWRAACSVRA</sequence>
<organism evidence="1 2">
    <name type="scientific">Pseudomonas saponiphila</name>
    <dbReference type="NCBI Taxonomy" id="556534"/>
    <lineage>
        <taxon>Bacteria</taxon>
        <taxon>Pseudomonadati</taxon>
        <taxon>Pseudomonadota</taxon>
        <taxon>Gammaproteobacteria</taxon>
        <taxon>Pseudomonadales</taxon>
        <taxon>Pseudomonadaceae</taxon>
        <taxon>Pseudomonas</taxon>
    </lineage>
</organism>
<dbReference type="EMBL" id="FNTJ01000002">
    <property type="protein sequence ID" value="SED14913.1"/>
    <property type="molecule type" value="Genomic_DNA"/>
</dbReference>
<dbReference type="AlphaFoldDB" id="A0A1H4YAH9"/>
<name>A0A1H4YAH9_9PSED</name>
<evidence type="ECO:0000313" key="1">
    <source>
        <dbReference type="EMBL" id="SED14913.1"/>
    </source>
</evidence>